<dbReference type="CDD" id="cd00685">
    <property type="entry name" value="Trans_IPPS_HT"/>
    <property type="match status" value="1"/>
</dbReference>
<dbReference type="InterPro" id="IPR000092">
    <property type="entry name" value="Polyprenyl_synt"/>
</dbReference>
<name>A0A9E2P1K1_9BACT</name>
<dbReference type="InterPro" id="IPR008949">
    <property type="entry name" value="Isoprenoid_synthase_dom_sf"/>
</dbReference>
<evidence type="ECO:0000313" key="8">
    <source>
        <dbReference type="Proteomes" id="UP000823865"/>
    </source>
</evidence>
<dbReference type="InterPro" id="IPR033749">
    <property type="entry name" value="Polyprenyl_synt_CS"/>
</dbReference>
<evidence type="ECO:0000256" key="4">
    <source>
        <dbReference type="ARBA" id="ARBA00022723"/>
    </source>
</evidence>
<reference evidence="7" key="1">
    <citation type="journal article" date="2021" name="PeerJ">
        <title>Extensive microbial diversity within the chicken gut microbiome revealed by metagenomics and culture.</title>
        <authorList>
            <person name="Gilroy R."/>
            <person name="Ravi A."/>
            <person name="Getino M."/>
            <person name="Pursley I."/>
            <person name="Horton D.L."/>
            <person name="Alikhan N.F."/>
            <person name="Baker D."/>
            <person name="Gharbi K."/>
            <person name="Hall N."/>
            <person name="Watson M."/>
            <person name="Adriaenssens E.M."/>
            <person name="Foster-Nyarko E."/>
            <person name="Jarju S."/>
            <person name="Secka A."/>
            <person name="Antonio M."/>
            <person name="Oren A."/>
            <person name="Chaudhuri R.R."/>
            <person name="La Ragione R."/>
            <person name="Hildebrand F."/>
            <person name="Pallen M.J."/>
        </authorList>
    </citation>
    <scope>NUCLEOTIDE SEQUENCE</scope>
    <source>
        <strain evidence="7">G3-2149</strain>
    </source>
</reference>
<keyword evidence="5" id="KW-0460">Magnesium</keyword>
<dbReference type="PANTHER" id="PTHR12001">
    <property type="entry name" value="GERANYLGERANYL PYROPHOSPHATE SYNTHASE"/>
    <property type="match status" value="1"/>
</dbReference>
<accession>A0A9E2P1K1</accession>
<dbReference type="PROSITE" id="PS00723">
    <property type="entry name" value="POLYPRENYL_SYNTHASE_1"/>
    <property type="match status" value="1"/>
</dbReference>
<dbReference type="Pfam" id="PF00348">
    <property type="entry name" value="polyprenyl_synt"/>
    <property type="match status" value="1"/>
</dbReference>
<dbReference type="EMBL" id="JAHLFU010000012">
    <property type="protein sequence ID" value="MBU3852290.1"/>
    <property type="molecule type" value="Genomic_DNA"/>
</dbReference>
<comment type="caution">
    <text evidence="7">The sequence shown here is derived from an EMBL/GenBank/DDBJ whole genome shotgun (WGS) entry which is preliminary data.</text>
</comment>
<evidence type="ECO:0000256" key="6">
    <source>
        <dbReference type="RuleBase" id="RU004466"/>
    </source>
</evidence>
<evidence type="ECO:0000256" key="1">
    <source>
        <dbReference type="ARBA" id="ARBA00001946"/>
    </source>
</evidence>
<keyword evidence="3 6" id="KW-0808">Transferase</keyword>
<dbReference type="Gene3D" id="1.10.600.10">
    <property type="entry name" value="Farnesyl Diphosphate Synthase"/>
    <property type="match status" value="1"/>
</dbReference>
<comment type="cofactor">
    <cofactor evidence="1">
        <name>Mg(2+)</name>
        <dbReference type="ChEBI" id="CHEBI:18420"/>
    </cofactor>
</comment>
<evidence type="ECO:0000256" key="2">
    <source>
        <dbReference type="ARBA" id="ARBA00006706"/>
    </source>
</evidence>
<evidence type="ECO:0000256" key="3">
    <source>
        <dbReference type="ARBA" id="ARBA00022679"/>
    </source>
</evidence>
<evidence type="ECO:0000313" key="7">
    <source>
        <dbReference type="EMBL" id="MBU3852290.1"/>
    </source>
</evidence>
<reference evidence="7" key="2">
    <citation type="submission" date="2021-04" db="EMBL/GenBank/DDBJ databases">
        <authorList>
            <person name="Gilroy R."/>
        </authorList>
    </citation>
    <scope>NUCLEOTIDE SEQUENCE</scope>
    <source>
        <strain evidence="7">G3-2149</strain>
    </source>
</reference>
<dbReference type="SFLD" id="SFLDS00005">
    <property type="entry name" value="Isoprenoid_Synthase_Type_I"/>
    <property type="match status" value="1"/>
</dbReference>
<dbReference type="GO" id="GO:0004659">
    <property type="term" value="F:prenyltransferase activity"/>
    <property type="evidence" value="ECO:0007669"/>
    <property type="project" value="InterPro"/>
</dbReference>
<evidence type="ECO:0000256" key="5">
    <source>
        <dbReference type="ARBA" id="ARBA00022842"/>
    </source>
</evidence>
<dbReference type="Proteomes" id="UP000823865">
    <property type="component" value="Unassembled WGS sequence"/>
</dbReference>
<dbReference type="PROSITE" id="PS00444">
    <property type="entry name" value="POLYPRENYL_SYNTHASE_2"/>
    <property type="match status" value="1"/>
</dbReference>
<dbReference type="GO" id="GO:0046872">
    <property type="term" value="F:metal ion binding"/>
    <property type="evidence" value="ECO:0007669"/>
    <property type="project" value="UniProtKB-KW"/>
</dbReference>
<dbReference type="PANTHER" id="PTHR12001:SF69">
    <property type="entry name" value="ALL TRANS-POLYPRENYL-DIPHOSPHATE SYNTHASE PDSS1"/>
    <property type="match status" value="1"/>
</dbReference>
<organism evidence="7 8">
    <name type="scientific">Candidatus Paraprevotella stercoravium</name>
    <dbReference type="NCBI Taxonomy" id="2838725"/>
    <lineage>
        <taxon>Bacteria</taxon>
        <taxon>Pseudomonadati</taxon>
        <taxon>Bacteroidota</taxon>
        <taxon>Bacteroidia</taxon>
        <taxon>Bacteroidales</taxon>
        <taxon>Prevotellaceae</taxon>
        <taxon>Paraprevotella</taxon>
    </lineage>
</organism>
<proteinExistence type="inferred from homology"/>
<gene>
    <name evidence="7" type="ORF">H9789_00400</name>
</gene>
<dbReference type="SUPFAM" id="SSF48576">
    <property type="entry name" value="Terpenoid synthases"/>
    <property type="match status" value="1"/>
</dbReference>
<dbReference type="AlphaFoldDB" id="A0A9E2P1K1"/>
<dbReference type="GO" id="GO:0008299">
    <property type="term" value="P:isoprenoid biosynthetic process"/>
    <property type="evidence" value="ECO:0007669"/>
    <property type="project" value="InterPro"/>
</dbReference>
<protein>
    <submittedName>
        <fullName evidence="7">Polyprenyl synthetase family protein</fullName>
    </submittedName>
</protein>
<comment type="similarity">
    <text evidence="2 6">Belongs to the FPP/GGPP synthase family.</text>
</comment>
<keyword evidence="4" id="KW-0479">Metal-binding</keyword>
<sequence length="324" mass="36173">MDVLSQIRKPIEAELEAFKNLFDFTLQHRNPLLETALRHVLGRKGKMMRPILLFLAAKKCGPVTEQTLHAAVSLEMLHTASLVHDDVVDESAERRGQKSVNALLDNKAAVLVGDYMLSTALKHAALTGNIRVVELISWLGQALSDGELQQLANIQSEEISEAQYFEVIRKKTASLFAVSAQIGAMLAGASEEEIEKARRFGEYIGECFQIRDDIFDYYTDQEVGKPTGNDMKEGKLTLPVIHAVLESKDEQWEKLAYKVRSRTANDEEIAALVEFTKASGGIEYARQKMEEIRLTAFELVGTGGDEAVNEALRLYLDFVLKRVS</sequence>